<keyword evidence="4" id="KW-1185">Reference proteome</keyword>
<feature type="region of interest" description="Disordered" evidence="1">
    <location>
        <begin position="356"/>
        <end position="485"/>
    </location>
</feature>
<name>A0A1I8C1J9_MELHA</name>
<feature type="compositionally biased region" description="Basic and acidic residues" evidence="1">
    <location>
        <begin position="460"/>
        <end position="477"/>
    </location>
</feature>
<dbReference type="Proteomes" id="UP000095281">
    <property type="component" value="Unplaced"/>
</dbReference>
<keyword evidence="3" id="KW-0732">Signal</keyword>
<evidence type="ECO:0000256" key="1">
    <source>
        <dbReference type="SAM" id="MobiDB-lite"/>
    </source>
</evidence>
<protein>
    <submittedName>
        <fullName evidence="5">Uncharacterized protein</fullName>
    </submittedName>
</protein>
<dbReference type="WBParaSite" id="MhA1_Contig923.frz3.gene7">
    <property type="protein sequence ID" value="MhA1_Contig923.frz3.gene7"/>
    <property type="gene ID" value="MhA1_Contig923.frz3.gene7"/>
</dbReference>
<keyword evidence="2" id="KW-0812">Transmembrane</keyword>
<evidence type="ECO:0000313" key="4">
    <source>
        <dbReference type="Proteomes" id="UP000095281"/>
    </source>
</evidence>
<feature type="chain" id="PRO_5009316387" evidence="3">
    <location>
        <begin position="23"/>
        <end position="485"/>
    </location>
</feature>
<feature type="transmembrane region" description="Helical" evidence="2">
    <location>
        <begin position="323"/>
        <end position="349"/>
    </location>
</feature>
<evidence type="ECO:0000256" key="3">
    <source>
        <dbReference type="SAM" id="SignalP"/>
    </source>
</evidence>
<feature type="compositionally biased region" description="Basic and acidic residues" evidence="1">
    <location>
        <begin position="411"/>
        <end position="428"/>
    </location>
</feature>
<proteinExistence type="predicted"/>
<keyword evidence="2" id="KW-0472">Membrane</keyword>
<keyword evidence="2" id="KW-1133">Transmembrane helix</keyword>
<organism evidence="4 5">
    <name type="scientific">Meloidogyne hapla</name>
    <name type="common">Root-knot nematode worm</name>
    <dbReference type="NCBI Taxonomy" id="6305"/>
    <lineage>
        <taxon>Eukaryota</taxon>
        <taxon>Metazoa</taxon>
        <taxon>Ecdysozoa</taxon>
        <taxon>Nematoda</taxon>
        <taxon>Chromadorea</taxon>
        <taxon>Rhabditida</taxon>
        <taxon>Tylenchina</taxon>
        <taxon>Tylenchomorpha</taxon>
        <taxon>Tylenchoidea</taxon>
        <taxon>Meloidogynidae</taxon>
        <taxon>Meloidogyninae</taxon>
        <taxon>Meloidogyne</taxon>
    </lineage>
</organism>
<sequence>MLSVSSFSCFVAVLLLFGTVQCEKVGHGRHELVGEKIENLKGNTRIAESDADLLPYMGLDGACNVTMDEKDGNILKSNDFETLKNIPFYGTKEDCPQYNIKCKTVCLKTGDYSIGWVKGDVNVDSSLQLIGDQNILRLKSKESTPNWSLTTLTLRGSKFELNYKTARLPPICFKEENKRKPKEWKIVDTKYKETDFKSLFTFHILPINALRKRMKDIVCEDHYKEKECDGDSDMQKCEKIYMKFEKEKFKVLVPDTSTTKSQTSTTQTVILTTNLNKKSTSNLNKKSTTSRSKITKTTEYSPITSETLNTTQTTKTSTKKRTFMIIVIIVIITLLCSTCFGLLICFFVLRGKNKKENKQKTKEVNKSKKPVSPQVSTPNPSPRHLIKPDSLKIKQTKKQKMTVVSRPNKLPVRDSKEEGVKSKIDKPVDPTTITKTDSPSTEDHTNNQTLTNQTVLWTYKEPKDVDKHGGDETNEKKMMKKKKKK</sequence>
<evidence type="ECO:0000256" key="2">
    <source>
        <dbReference type="SAM" id="Phobius"/>
    </source>
</evidence>
<feature type="compositionally biased region" description="Basic and acidic residues" evidence="1">
    <location>
        <begin position="356"/>
        <end position="366"/>
    </location>
</feature>
<feature type="signal peptide" evidence="3">
    <location>
        <begin position="1"/>
        <end position="22"/>
    </location>
</feature>
<accession>A0A1I8C1J9</accession>
<dbReference type="AlphaFoldDB" id="A0A1I8C1J9"/>
<reference evidence="5" key="1">
    <citation type="submission" date="2016-11" db="UniProtKB">
        <authorList>
            <consortium name="WormBaseParasite"/>
        </authorList>
    </citation>
    <scope>IDENTIFICATION</scope>
</reference>
<evidence type="ECO:0000313" key="5">
    <source>
        <dbReference type="WBParaSite" id="MhA1_Contig923.frz3.gene7"/>
    </source>
</evidence>
<feature type="compositionally biased region" description="Low complexity" evidence="1">
    <location>
        <begin position="446"/>
        <end position="458"/>
    </location>
</feature>